<gene>
    <name evidence="3" type="ORF">C5615_37020</name>
</gene>
<keyword evidence="2" id="KW-0732">Signal</keyword>
<sequence>MKNSKKLSFAAAALSGVAGSAMAAGTGPDFTALTGAVSMDSTTVAVLAVAAMVIGVVLAVSGAKVINRMVKGI</sequence>
<comment type="caution">
    <text evidence="3">The sequence shown here is derived from an EMBL/GenBank/DDBJ whole genome shotgun (WGS) entry which is preliminary data.</text>
</comment>
<name>A0A2S8HZY0_BURCE</name>
<dbReference type="AlphaFoldDB" id="A0A2S8HZY0"/>
<evidence type="ECO:0000256" key="1">
    <source>
        <dbReference type="SAM" id="Phobius"/>
    </source>
</evidence>
<dbReference type="Proteomes" id="UP000238206">
    <property type="component" value="Unassembled WGS sequence"/>
</dbReference>
<keyword evidence="1" id="KW-0812">Transmembrane</keyword>
<feature type="transmembrane region" description="Helical" evidence="1">
    <location>
        <begin position="47"/>
        <end position="66"/>
    </location>
</feature>
<organism evidence="3 4">
    <name type="scientific">Burkholderia cepacia</name>
    <name type="common">Pseudomonas cepacia</name>
    <dbReference type="NCBI Taxonomy" id="292"/>
    <lineage>
        <taxon>Bacteria</taxon>
        <taxon>Pseudomonadati</taxon>
        <taxon>Pseudomonadota</taxon>
        <taxon>Betaproteobacteria</taxon>
        <taxon>Burkholderiales</taxon>
        <taxon>Burkholderiaceae</taxon>
        <taxon>Burkholderia</taxon>
        <taxon>Burkholderia cepacia complex</taxon>
    </lineage>
</organism>
<dbReference type="RefSeq" id="WP_105393793.1">
    <property type="nucleotide sequence ID" value="NZ_PUIQ01000099.1"/>
</dbReference>
<evidence type="ECO:0000256" key="2">
    <source>
        <dbReference type="SAM" id="SignalP"/>
    </source>
</evidence>
<feature type="signal peptide" evidence="2">
    <location>
        <begin position="1"/>
        <end position="23"/>
    </location>
</feature>
<accession>A0A2S8HZY0</accession>
<protein>
    <submittedName>
        <fullName evidence="3">Uncharacterized protein</fullName>
    </submittedName>
</protein>
<keyword evidence="1" id="KW-1133">Transmembrane helix</keyword>
<reference evidence="3 4" key="1">
    <citation type="submission" date="2018-02" db="EMBL/GenBank/DDBJ databases">
        <title>Draft genome sequencing of Burkholderia cepacia Y14-15.</title>
        <authorList>
            <person name="Zheng B.-X."/>
        </authorList>
    </citation>
    <scope>NUCLEOTIDE SEQUENCE [LARGE SCALE GENOMIC DNA]</scope>
    <source>
        <strain evidence="3 4">Y14-15</strain>
    </source>
</reference>
<proteinExistence type="predicted"/>
<dbReference type="EMBL" id="PUIQ01000099">
    <property type="protein sequence ID" value="PQP07989.1"/>
    <property type="molecule type" value="Genomic_DNA"/>
</dbReference>
<keyword evidence="1" id="KW-0472">Membrane</keyword>
<evidence type="ECO:0000313" key="4">
    <source>
        <dbReference type="Proteomes" id="UP000238206"/>
    </source>
</evidence>
<feature type="chain" id="PRO_5015467177" evidence="2">
    <location>
        <begin position="24"/>
        <end position="73"/>
    </location>
</feature>
<evidence type="ECO:0000313" key="3">
    <source>
        <dbReference type="EMBL" id="PQP07989.1"/>
    </source>
</evidence>